<comment type="caution">
    <text evidence="2">The sequence shown here is derived from an EMBL/GenBank/DDBJ whole genome shotgun (WGS) entry which is preliminary data.</text>
</comment>
<feature type="compositionally biased region" description="Low complexity" evidence="1">
    <location>
        <begin position="38"/>
        <end position="58"/>
    </location>
</feature>
<accession>A0ABQ7JKJ9</accession>
<name>A0ABQ7JKJ9_9FUNG</name>
<reference evidence="2 3" key="1">
    <citation type="journal article" date="2020" name="Fungal Divers.">
        <title>Resolving the Mortierellaceae phylogeny through synthesis of multi-gene phylogenetics and phylogenomics.</title>
        <authorList>
            <person name="Vandepol N."/>
            <person name="Liber J."/>
            <person name="Desiro A."/>
            <person name="Na H."/>
            <person name="Kennedy M."/>
            <person name="Barry K."/>
            <person name="Grigoriev I.V."/>
            <person name="Miller A.N."/>
            <person name="O'Donnell K."/>
            <person name="Stajich J.E."/>
            <person name="Bonito G."/>
        </authorList>
    </citation>
    <scope>NUCLEOTIDE SEQUENCE [LARGE SCALE GENOMIC DNA]</scope>
    <source>
        <strain evidence="2 3">AD045</strain>
    </source>
</reference>
<proteinExistence type="predicted"/>
<dbReference type="Proteomes" id="UP001194696">
    <property type="component" value="Unassembled WGS sequence"/>
</dbReference>
<gene>
    <name evidence="2" type="ORF">BGZ96_002798</name>
</gene>
<evidence type="ECO:0000256" key="1">
    <source>
        <dbReference type="SAM" id="MobiDB-lite"/>
    </source>
</evidence>
<evidence type="ECO:0000313" key="3">
    <source>
        <dbReference type="Proteomes" id="UP001194696"/>
    </source>
</evidence>
<dbReference type="EMBL" id="JAAAIM010001549">
    <property type="protein sequence ID" value="KAG0277583.1"/>
    <property type="molecule type" value="Genomic_DNA"/>
</dbReference>
<feature type="region of interest" description="Disordered" evidence="1">
    <location>
        <begin position="1"/>
        <end position="58"/>
    </location>
</feature>
<feature type="non-terminal residue" evidence="2">
    <location>
        <position position="58"/>
    </location>
</feature>
<keyword evidence="3" id="KW-1185">Reference proteome</keyword>
<organism evidence="2 3">
    <name type="scientific">Linnemannia gamsii</name>
    <dbReference type="NCBI Taxonomy" id="64522"/>
    <lineage>
        <taxon>Eukaryota</taxon>
        <taxon>Fungi</taxon>
        <taxon>Fungi incertae sedis</taxon>
        <taxon>Mucoromycota</taxon>
        <taxon>Mortierellomycotina</taxon>
        <taxon>Mortierellomycetes</taxon>
        <taxon>Mortierellales</taxon>
        <taxon>Mortierellaceae</taxon>
        <taxon>Linnemannia</taxon>
    </lineage>
</organism>
<protein>
    <submittedName>
        <fullName evidence="2">Uncharacterized protein</fullName>
    </submittedName>
</protein>
<evidence type="ECO:0000313" key="2">
    <source>
        <dbReference type="EMBL" id="KAG0277583.1"/>
    </source>
</evidence>
<feature type="compositionally biased region" description="Low complexity" evidence="1">
    <location>
        <begin position="1"/>
        <end position="18"/>
    </location>
</feature>
<sequence length="58" mass="5954">MSTPSDQGQLEQDQEGQSFRALDLFAQQDIDFSLLDPSGGSNSTGSTGSGSAPSTMNG</sequence>